<organism evidence="2 3">
    <name type="scientific">Tetrahymena thermophila (strain SB210)</name>
    <dbReference type="NCBI Taxonomy" id="312017"/>
    <lineage>
        <taxon>Eukaryota</taxon>
        <taxon>Sar</taxon>
        <taxon>Alveolata</taxon>
        <taxon>Ciliophora</taxon>
        <taxon>Intramacronucleata</taxon>
        <taxon>Oligohymenophorea</taxon>
        <taxon>Hymenostomatida</taxon>
        <taxon>Tetrahymenina</taxon>
        <taxon>Tetrahymenidae</taxon>
        <taxon>Tetrahymena</taxon>
    </lineage>
</organism>
<feature type="compositionally biased region" description="Polar residues" evidence="1">
    <location>
        <begin position="1"/>
        <end position="11"/>
    </location>
</feature>
<protein>
    <submittedName>
        <fullName evidence="2">Uncharacterized protein</fullName>
    </submittedName>
</protein>
<evidence type="ECO:0000313" key="3">
    <source>
        <dbReference type="Proteomes" id="UP000009168"/>
    </source>
</evidence>
<keyword evidence="3" id="KW-1185">Reference proteome</keyword>
<dbReference type="KEGG" id="tet:TTHERM_00059060"/>
<sequence length="452" mass="53119">MSQNKTTITYQQHERPSQFETPSKIFPQFSSSLNQGSQEKKNYFKNEHQQQKFFSIQRNNHQPSRHFSPEKQLLELPILNSTNIGEMNYKRLNEFKTALNQTRKFRNGSLNDNYYSLIQQIKRKHRFDEEQRDNSDYTYQTSDCNRNKILANAMFNIATPFNELNHINQQTCFNLDMNLWLNKQKQNLNNSLFALAPIGDSPQNNFKKTINKPRSRILSLPPTATTKLSEGSQIINKSYQITNSFQQQQSQLNKHKKLKTQQSSLSPAKTSLFDENFQLKEILVPSPKKKILEINFATGMSEKNKKKHGDKTKTEIIHTPYIDKAIQIIEEKYQLDNNNNENENSQLFSSNMQEEINKKKLAETQKDPFIKIDGGFGDYILRYHHIKQRIQNKLIPQKVAMPNLSNLLQNYQELEAEIERKKEEQHSEQENTPIPQTHKKKNQLEPIQFNKI</sequence>
<evidence type="ECO:0000313" key="2">
    <source>
        <dbReference type="EMBL" id="EAR87393.1"/>
    </source>
</evidence>
<dbReference type="HOGENOM" id="CLU_606229_0_0_1"/>
<proteinExistence type="predicted"/>
<feature type="region of interest" description="Disordered" evidence="1">
    <location>
        <begin position="420"/>
        <end position="452"/>
    </location>
</feature>
<dbReference type="EMBL" id="GG662853">
    <property type="protein sequence ID" value="EAR87393.1"/>
    <property type="molecule type" value="Genomic_DNA"/>
</dbReference>
<accession>I7M0E0</accession>
<gene>
    <name evidence="2" type="ORF">TTHERM_00059060</name>
</gene>
<feature type="compositionally biased region" description="Basic and acidic residues" evidence="1">
    <location>
        <begin position="420"/>
        <end position="429"/>
    </location>
</feature>
<dbReference type="InParanoid" id="I7M0E0"/>
<name>I7M0E0_TETTS</name>
<evidence type="ECO:0000256" key="1">
    <source>
        <dbReference type="SAM" id="MobiDB-lite"/>
    </source>
</evidence>
<dbReference type="AlphaFoldDB" id="I7M0E0"/>
<dbReference type="RefSeq" id="XP_001007638.1">
    <property type="nucleotide sequence ID" value="XM_001007638.1"/>
</dbReference>
<dbReference type="GeneID" id="7829529"/>
<dbReference type="Proteomes" id="UP000009168">
    <property type="component" value="Unassembled WGS sequence"/>
</dbReference>
<reference evidence="3" key="1">
    <citation type="journal article" date="2006" name="PLoS Biol.">
        <title>Macronuclear genome sequence of the ciliate Tetrahymena thermophila, a model eukaryote.</title>
        <authorList>
            <person name="Eisen J.A."/>
            <person name="Coyne R.S."/>
            <person name="Wu M."/>
            <person name="Wu D."/>
            <person name="Thiagarajan M."/>
            <person name="Wortman J.R."/>
            <person name="Badger J.H."/>
            <person name="Ren Q."/>
            <person name="Amedeo P."/>
            <person name="Jones K.M."/>
            <person name="Tallon L.J."/>
            <person name="Delcher A.L."/>
            <person name="Salzberg S.L."/>
            <person name="Silva J.C."/>
            <person name="Haas B.J."/>
            <person name="Majoros W.H."/>
            <person name="Farzad M."/>
            <person name="Carlton J.M."/>
            <person name="Smith R.K. Jr."/>
            <person name="Garg J."/>
            <person name="Pearlman R.E."/>
            <person name="Karrer K.M."/>
            <person name="Sun L."/>
            <person name="Manning G."/>
            <person name="Elde N.C."/>
            <person name="Turkewitz A.P."/>
            <person name="Asai D.J."/>
            <person name="Wilkes D.E."/>
            <person name="Wang Y."/>
            <person name="Cai H."/>
            <person name="Collins K."/>
            <person name="Stewart B.A."/>
            <person name="Lee S.R."/>
            <person name="Wilamowska K."/>
            <person name="Weinberg Z."/>
            <person name="Ruzzo W.L."/>
            <person name="Wloga D."/>
            <person name="Gaertig J."/>
            <person name="Frankel J."/>
            <person name="Tsao C.-C."/>
            <person name="Gorovsky M.A."/>
            <person name="Keeling P.J."/>
            <person name="Waller R.F."/>
            <person name="Patron N.J."/>
            <person name="Cherry J.M."/>
            <person name="Stover N.A."/>
            <person name="Krieger C.J."/>
            <person name="del Toro C."/>
            <person name="Ryder H.F."/>
            <person name="Williamson S.C."/>
            <person name="Barbeau R.A."/>
            <person name="Hamilton E.P."/>
            <person name="Orias E."/>
        </authorList>
    </citation>
    <scope>NUCLEOTIDE SEQUENCE [LARGE SCALE GENOMIC DNA]</scope>
    <source>
        <strain evidence="3">SB210</strain>
    </source>
</reference>
<feature type="region of interest" description="Disordered" evidence="1">
    <location>
        <begin position="1"/>
        <end position="32"/>
    </location>
</feature>